<dbReference type="Proteomes" id="UP001620645">
    <property type="component" value="Unassembled WGS sequence"/>
</dbReference>
<feature type="domain" description="Peptidase S1" evidence="4">
    <location>
        <begin position="49"/>
        <end position="325"/>
    </location>
</feature>
<dbReference type="PRINTS" id="PR00722">
    <property type="entry name" value="CHYMOTRYPSIN"/>
</dbReference>
<comment type="similarity">
    <text evidence="2">Belongs to the peptidase S1 family. CLIP subfamily.</text>
</comment>
<proteinExistence type="inferred from homology"/>
<feature type="region of interest" description="Disordered" evidence="3">
    <location>
        <begin position="214"/>
        <end position="255"/>
    </location>
</feature>
<keyword evidence="6" id="KW-1185">Reference proteome</keyword>
<keyword evidence="1" id="KW-1015">Disulfide bond</keyword>
<dbReference type="Gene3D" id="2.40.10.10">
    <property type="entry name" value="Trypsin-like serine proteases"/>
    <property type="match status" value="1"/>
</dbReference>
<evidence type="ECO:0000313" key="6">
    <source>
        <dbReference type="Proteomes" id="UP001620645"/>
    </source>
</evidence>
<organism evidence="5 6">
    <name type="scientific">Heterodera schachtii</name>
    <name type="common">Sugarbeet cyst nematode worm</name>
    <name type="synonym">Tylenchus schachtii</name>
    <dbReference type="NCBI Taxonomy" id="97005"/>
    <lineage>
        <taxon>Eukaryota</taxon>
        <taxon>Metazoa</taxon>
        <taxon>Ecdysozoa</taxon>
        <taxon>Nematoda</taxon>
        <taxon>Chromadorea</taxon>
        <taxon>Rhabditida</taxon>
        <taxon>Tylenchina</taxon>
        <taxon>Tylenchomorpha</taxon>
        <taxon>Tylenchoidea</taxon>
        <taxon>Heteroderidae</taxon>
        <taxon>Heteroderinae</taxon>
        <taxon>Heterodera</taxon>
    </lineage>
</organism>
<comment type="caution">
    <text evidence="5">The sequence shown here is derived from an EMBL/GenBank/DDBJ whole genome shotgun (WGS) entry which is preliminary data.</text>
</comment>
<dbReference type="InterPro" id="IPR009003">
    <property type="entry name" value="Peptidase_S1_PA"/>
</dbReference>
<evidence type="ECO:0000259" key="4">
    <source>
        <dbReference type="PROSITE" id="PS50240"/>
    </source>
</evidence>
<dbReference type="AlphaFoldDB" id="A0ABD2JD43"/>
<name>A0ABD2JD43_HETSC</name>
<dbReference type="InterPro" id="IPR001314">
    <property type="entry name" value="Peptidase_S1A"/>
</dbReference>
<evidence type="ECO:0000256" key="2">
    <source>
        <dbReference type="ARBA" id="ARBA00024195"/>
    </source>
</evidence>
<dbReference type="EMBL" id="JBICCN010000157">
    <property type="protein sequence ID" value="KAL3088551.1"/>
    <property type="molecule type" value="Genomic_DNA"/>
</dbReference>
<evidence type="ECO:0000313" key="5">
    <source>
        <dbReference type="EMBL" id="KAL3088551.1"/>
    </source>
</evidence>
<dbReference type="PROSITE" id="PS50240">
    <property type="entry name" value="TRYPSIN_DOM"/>
    <property type="match status" value="1"/>
</dbReference>
<reference evidence="5 6" key="1">
    <citation type="submission" date="2024-10" db="EMBL/GenBank/DDBJ databases">
        <authorList>
            <person name="Kim D."/>
        </authorList>
    </citation>
    <scope>NUCLEOTIDE SEQUENCE [LARGE SCALE GENOMIC DNA]</scope>
    <source>
        <strain evidence="5">Taebaek</strain>
    </source>
</reference>
<dbReference type="SMART" id="SM00020">
    <property type="entry name" value="Tryp_SPc"/>
    <property type="match status" value="1"/>
</dbReference>
<evidence type="ECO:0000256" key="3">
    <source>
        <dbReference type="SAM" id="MobiDB-lite"/>
    </source>
</evidence>
<accession>A0ABD2JD43</accession>
<protein>
    <recommendedName>
        <fullName evidence="4">Peptidase S1 domain-containing protein</fullName>
    </recommendedName>
</protein>
<dbReference type="SUPFAM" id="SSF50494">
    <property type="entry name" value="Trypsin-like serine proteases"/>
    <property type="match status" value="1"/>
</dbReference>
<dbReference type="InterPro" id="IPR001254">
    <property type="entry name" value="Trypsin_dom"/>
</dbReference>
<sequence>MVLLLFYYINSKILFLSCQQSSDFAKCGISDFDPQLANVSKMAIGTNHVYKGQEVGDDKAFPWIVRLMFGEVSYCSGTIIGPRHILTALHCIKHNVSRNQIVIAYGASNLKQLQKQTGVTAVKLHPKGTAALRNQINDAKADKNIVINGNELEHNEYDMAIIKLKKPIAFTANAHPICLIEYGSNNHSTFIVAGWGLTSPYCLKDSKTGPSNQLMYGKMKISPPENCQSASIKKSKRISIDDDDDDGKASNDNEHDQIICVEPGPSVIESGDSGGPLMRKIGKNNWVQVGVASAGTCNPEKPESTDGNTSQYAQIDCNWIEEATNGEVKCIIESERSL</sequence>
<gene>
    <name evidence="5" type="ORF">niasHS_010002</name>
</gene>
<evidence type="ECO:0000256" key="1">
    <source>
        <dbReference type="ARBA" id="ARBA00023157"/>
    </source>
</evidence>
<dbReference type="Pfam" id="PF00089">
    <property type="entry name" value="Trypsin"/>
    <property type="match status" value="1"/>
</dbReference>
<dbReference type="InterPro" id="IPR051487">
    <property type="entry name" value="Ser/Thr_Proteases_Immune/Dev"/>
</dbReference>
<dbReference type="PANTHER" id="PTHR24256">
    <property type="entry name" value="TRYPTASE-RELATED"/>
    <property type="match status" value="1"/>
</dbReference>
<dbReference type="InterPro" id="IPR043504">
    <property type="entry name" value="Peptidase_S1_PA_chymotrypsin"/>
</dbReference>